<gene>
    <name evidence="1" type="ORF">AWC05_12460</name>
</gene>
<dbReference type="EMBL" id="LQOV01000006">
    <property type="protein sequence ID" value="ORV55963.1"/>
    <property type="molecule type" value="Genomic_DNA"/>
</dbReference>
<reference evidence="1 2" key="1">
    <citation type="submission" date="2016-01" db="EMBL/GenBank/DDBJ databases">
        <title>The new phylogeny of the genus Mycobacterium.</title>
        <authorList>
            <person name="Tarcisio F."/>
            <person name="Conor M."/>
            <person name="Antonella G."/>
            <person name="Elisabetta G."/>
            <person name="Giulia F.S."/>
            <person name="Sara T."/>
            <person name="Anna F."/>
            <person name="Clotilde B."/>
            <person name="Roberto B."/>
            <person name="Veronica D.S."/>
            <person name="Fabio R."/>
            <person name="Monica P."/>
            <person name="Olivier J."/>
            <person name="Enrico T."/>
            <person name="Nicola S."/>
        </authorList>
    </citation>
    <scope>NUCLEOTIDE SEQUENCE [LARGE SCALE GENOMIC DNA]</scope>
    <source>
        <strain evidence="1 2">DSM 44852</strain>
    </source>
</reference>
<comment type="caution">
    <text evidence="1">The sequence shown here is derived from an EMBL/GenBank/DDBJ whole genome shotgun (WGS) entry which is preliminary data.</text>
</comment>
<dbReference type="Proteomes" id="UP000193010">
    <property type="component" value="Unassembled WGS sequence"/>
</dbReference>
<name>A0A1X1UGL1_MYCFL</name>
<evidence type="ECO:0000313" key="1">
    <source>
        <dbReference type="EMBL" id="ORV55963.1"/>
    </source>
</evidence>
<dbReference type="AlphaFoldDB" id="A0A1X1UGL1"/>
<sequence length="70" mass="7755">MTIYFDDNPLADDVPVADAAEQRRPADVSAEARELDTRCLANLVHRDANPSDVIDQAIIVPFPDDDPMVF</sequence>
<dbReference type="STRING" id="292462.AWC05_12460"/>
<organism evidence="1 2">
    <name type="scientific">Mycobacterium florentinum</name>
    <dbReference type="NCBI Taxonomy" id="292462"/>
    <lineage>
        <taxon>Bacteria</taxon>
        <taxon>Bacillati</taxon>
        <taxon>Actinomycetota</taxon>
        <taxon>Actinomycetes</taxon>
        <taxon>Mycobacteriales</taxon>
        <taxon>Mycobacteriaceae</taxon>
        <taxon>Mycobacterium</taxon>
        <taxon>Mycobacterium simiae complex</taxon>
    </lineage>
</organism>
<protein>
    <submittedName>
        <fullName evidence="1">Uncharacterized protein</fullName>
    </submittedName>
</protein>
<accession>A0A1X1UGL1</accession>
<evidence type="ECO:0000313" key="2">
    <source>
        <dbReference type="Proteomes" id="UP000193010"/>
    </source>
</evidence>
<dbReference type="RefSeq" id="WP_085220439.1">
    <property type="nucleotide sequence ID" value="NZ_AP022576.1"/>
</dbReference>
<proteinExistence type="predicted"/>
<keyword evidence="2" id="KW-1185">Reference proteome</keyword>
<dbReference type="OrthoDB" id="4762992at2"/>